<dbReference type="NCBIfam" id="TIGR02937">
    <property type="entry name" value="sigma70-ECF"/>
    <property type="match status" value="1"/>
</dbReference>
<accession>A0A972JHE9</accession>
<dbReference type="InterPro" id="IPR014284">
    <property type="entry name" value="RNA_pol_sigma-70_dom"/>
</dbReference>
<keyword evidence="8" id="KW-1185">Reference proteome</keyword>
<dbReference type="CDD" id="cd06171">
    <property type="entry name" value="Sigma70_r4"/>
    <property type="match status" value="1"/>
</dbReference>
<comment type="caution">
    <text evidence="7">The sequence shown here is derived from an EMBL/GenBank/DDBJ whole genome shotgun (WGS) entry which is preliminary data.</text>
</comment>
<evidence type="ECO:0000256" key="3">
    <source>
        <dbReference type="ARBA" id="ARBA00023082"/>
    </source>
</evidence>
<dbReference type="Proteomes" id="UP000712080">
    <property type="component" value="Unassembled WGS sequence"/>
</dbReference>
<dbReference type="PANTHER" id="PTHR43133:SF51">
    <property type="entry name" value="RNA POLYMERASE SIGMA FACTOR"/>
    <property type="match status" value="1"/>
</dbReference>
<dbReference type="AlphaFoldDB" id="A0A972JHE9"/>
<dbReference type="InterPro" id="IPR007627">
    <property type="entry name" value="RNA_pol_sigma70_r2"/>
</dbReference>
<evidence type="ECO:0000313" key="8">
    <source>
        <dbReference type="Proteomes" id="UP000712080"/>
    </source>
</evidence>
<protein>
    <submittedName>
        <fullName evidence="7">RNA polymerase sigma factor</fullName>
    </submittedName>
</protein>
<dbReference type="GO" id="GO:0006352">
    <property type="term" value="P:DNA-templated transcription initiation"/>
    <property type="evidence" value="ECO:0007669"/>
    <property type="project" value="InterPro"/>
</dbReference>
<dbReference type="PANTHER" id="PTHR43133">
    <property type="entry name" value="RNA POLYMERASE ECF-TYPE SIGMA FACTO"/>
    <property type="match status" value="1"/>
</dbReference>
<feature type="domain" description="RNA polymerase sigma factor 70 region 4 type 2" evidence="6">
    <location>
        <begin position="122"/>
        <end position="173"/>
    </location>
</feature>
<evidence type="ECO:0000259" key="5">
    <source>
        <dbReference type="Pfam" id="PF04542"/>
    </source>
</evidence>
<dbReference type="GO" id="GO:0003677">
    <property type="term" value="F:DNA binding"/>
    <property type="evidence" value="ECO:0007669"/>
    <property type="project" value="InterPro"/>
</dbReference>
<dbReference type="SUPFAM" id="SSF88946">
    <property type="entry name" value="Sigma2 domain of RNA polymerase sigma factors"/>
    <property type="match status" value="1"/>
</dbReference>
<keyword evidence="4" id="KW-0804">Transcription</keyword>
<dbReference type="InterPro" id="IPR013249">
    <property type="entry name" value="RNA_pol_sigma70_r4_t2"/>
</dbReference>
<proteinExistence type="inferred from homology"/>
<dbReference type="InterPro" id="IPR036388">
    <property type="entry name" value="WH-like_DNA-bd_sf"/>
</dbReference>
<organism evidence="7 8">
    <name type="scientific">Flavobacterium silvaticum</name>
    <dbReference type="NCBI Taxonomy" id="1852020"/>
    <lineage>
        <taxon>Bacteria</taxon>
        <taxon>Pseudomonadati</taxon>
        <taxon>Bacteroidota</taxon>
        <taxon>Flavobacteriia</taxon>
        <taxon>Flavobacteriales</taxon>
        <taxon>Flavobacteriaceae</taxon>
        <taxon>Flavobacterium</taxon>
    </lineage>
</organism>
<evidence type="ECO:0000259" key="6">
    <source>
        <dbReference type="Pfam" id="PF08281"/>
    </source>
</evidence>
<dbReference type="InterPro" id="IPR013324">
    <property type="entry name" value="RNA_pol_sigma_r3/r4-like"/>
</dbReference>
<dbReference type="Pfam" id="PF08281">
    <property type="entry name" value="Sigma70_r4_2"/>
    <property type="match status" value="1"/>
</dbReference>
<evidence type="ECO:0000313" key="7">
    <source>
        <dbReference type="EMBL" id="NMH29171.1"/>
    </source>
</evidence>
<evidence type="ECO:0000256" key="4">
    <source>
        <dbReference type="ARBA" id="ARBA00023163"/>
    </source>
</evidence>
<dbReference type="Gene3D" id="1.10.10.10">
    <property type="entry name" value="Winged helix-like DNA-binding domain superfamily/Winged helix DNA-binding domain"/>
    <property type="match status" value="1"/>
</dbReference>
<comment type="similarity">
    <text evidence="1">Belongs to the sigma-70 factor family. ECF subfamily.</text>
</comment>
<evidence type="ECO:0000256" key="1">
    <source>
        <dbReference type="ARBA" id="ARBA00010641"/>
    </source>
</evidence>
<keyword evidence="3" id="KW-0731">Sigma factor</keyword>
<dbReference type="RefSeq" id="WP_169528257.1">
    <property type="nucleotide sequence ID" value="NZ_JAAMPU010000107.1"/>
</dbReference>
<dbReference type="SUPFAM" id="SSF88659">
    <property type="entry name" value="Sigma3 and sigma4 domains of RNA polymerase sigma factors"/>
    <property type="match status" value="1"/>
</dbReference>
<keyword evidence="2" id="KW-0805">Transcription regulation</keyword>
<evidence type="ECO:0000256" key="2">
    <source>
        <dbReference type="ARBA" id="ARBA00023015"/>
    </source>
</evidence>
<dbReference type="InterPro" id="IPR039425">
    <property type="entry name" value="RNA_pol_sigma-70-like"/>
</dbReference>
<gene>
    <name evidence="7" type="ORF">G6047_14110</name>
</gene>
<dbReference type="Pfam" id="PF04542">
    <property type="entry name" value="Sigma70_r2"/>
    <property type="match status" value="1"/>
</dbReference>
<name>A0A972JHE9_9FLAO</name>
<dbReference type="InterPro" id="IPR013325">
    <property type="entry name" value="RNA_pol_sigma_r2"/>
</dbReference>
<feature type="domain" description="RNA polymerase sigma-70 region 2" evidence="5">
    <location>
        <begin position="23"/>
        <end position="90"/>
    </location>
</feature>
<dbReference type="EMBL" id="JAAMPU010000107">
    <property type="protein sequence ID" value="NMH29171.1"/>
    <property type="molecule type" value="Genomic_DNA"/>
</dbReference>
<dbReference type="Gene3D" id="1.10.1740.10">
    <property type="match status" value="1"/>
</dbReference>
<sequence>MTDSLIELLSRCRHQDSRAQTEIYRLYSRAMYNVAVRIVKDAHYAEDVMQESFLKAFSKLNDYRQEVAFGAWLKRIVINHSIDFCKRNKKFPTQDFETTLIPVRDDADASDAEDFSKIKAVKVTQAMQSIRPAYQLILNLYFIEGYDHEEISEILGINYSNCRTTLSRARESLRKKLKEDERES</sequence>
<dbReference type="GO" id="GO:0016987">
    <property type="term" value="F:sigma factor activity"/>
    <property type="evidence" value="ECO:0007669"/>
    <property type="project" value="UniProtKB-KW"/>
</dbReference>
<reference evidence="7" key="1">
    <citation type="submission" date="2020-02" db="EMBL/GenBank/DDBJ databases">
        <title>Flavobacterium sp. genome.</title>
        <authorList>
            <person name="Jung H.S."/>
            <person name="Baek J.H."/>
            <person name="Jeon C.O."/>
        </authorList>
    </citation>
    <scope>NUCLEOTIDE SEQUENCE</scope>
    <source>
        <strain evidence="7">SE-s28</strain>
    </source>
</reference>